<feature type="compositionally biased region" description="Basic and acidic residues" evidence="1">
    <location>
        <begin position="201"/>
        <end position="212"/>
    </location>
</feature>
<name>A0A2R6VXQ7_MARPO</name>
<feature type="compositionally biased region" description="Basic and acidic residues" evidence="1">
    <location>
        <begin position="173"/>
        <end position="184"/>
    </location>
</feature>
<proteinExistence type="predicted"/>
<organism evidence="2 3">
    <name type="scientific">Marchantia polymorpha</name>
    <name type="common">Common liverwort</name>
    <name type="synonym">Marchantia aquatica</name>
    <dbReference type="NCBI Taxonomy" id="3197"/>
    <lineage>
        <taxon>Eukaryota</taxon>
        <taxon>Viridiplantae</taxon>
        <taxon>Streptophyta</taxon>
        <taxon>Embryophyta</taxon>
        <taxon>Marchantiophyta</taxon>
        <taxon>Marchantiopsida</taxon>
        <taxon>Marchantiidae</taxon>
        <taxon>Marchantiales</taxon>
        <taxon>Marchantiaceae</taxon>
        <taxon>Marchantia</taxon>
    </lineage>
</organism>
<feature type="compositionally biased region" description="Basic and acidic residues" evidence="1">
    <location>
        <begin position="31"/>
        <end position="42"/>
    </location>
</feature>
<dbReference type="AlphaFoldDB" id="A0A2R6VXQ7"/>
<keyword evidence="3" id="KW-1185">Reference proteome</keyword>
<sequence>MHREDTTDGRSTYRPLAPPPEKASHAWGGPPRREEGFRENHSRSSKQSPNAVAEPLSPGKSYFGSYKERGRKRKSTWAKYKPPSRTRSRTCAAAKHRRGQICAYTAKRGPILTSRQRRSRRRGPVAHRAVGEGSTPPARFNAIESRGCKHTGEGAHVPRPQGQVQQSRLCTRGRREGERMESRVIRAVGTASRCLSQRPESSSKQKRGESEGVHWGGKRGGGQRWRSVSRSGRRECGSPGDLELRGRGGERGQSEYAVEVEVRGRARQPGSRGTWSGWVTWFWSVTWSARGVACDSSGWERNQAVGRASTSERA</sequence>
<feature type="compositionally biased region" description="Gly residues" evidence="1">
    <location>
        <begin position="214"/>
        <end position="223"/>
    </location>
</feature>
<accession>A0A2R6VXQ7</accession>
<feature type="compositionally biased region" description="Basic and acidic residues" evidence="1">
    <location>
        <begin position="232"/>
        <end position="250"/>
    </location>
</feature>
<evidence type="ECO:0000313" key="3">
    <source>
        <dbReference type="Proteomes" id="UP000244005"/>
    </source>
</evidence>
<gene>
    <name evidence="2" type="ORF">MARPO_2256s0001</name>
</gene>
<evidence type="ECO:0000313" key="2">
    <source>
        <dbReference type="EMBL" id="PTQ26377.1"/>
    </source>
</evidence>
<reference evidence="3" key="1">
    <citation type="journal article" date="2017" name="Cell">
        <title>Insights into land plant evolution garnered from the Marchantia polymorpha genome.</title>
        <authorList>
            <person name="Bowman J.L."/>
            <person name="Kohchi T."/>
            <person name="Yamato K.T."/>
            <person name="Jenkins J."/>
            <person name="Shu S."/>
            <person name="Ishizaki K."/>
            <person name="Yamaoka S."/>
            <person name="Nishihama R."/>
            <person name="Nakamura Y."/>
            <person name="Berger F."/>
            <person name="Adam C."/>
            <person name="Aki S.S."/>
            <person name="Althoff F."/>
            <person name="Araki T."/>
            <person name="Arteaga-Vazquez M.A."/>
            <person name="Balasubrmanian S."/>
            <person name="Barry K."/>
            <person name="Bauer D."/>
            <person name="Boehm C.R."/>
            <person name="Briginshaw L."/>
            <person name="Caballero-Perez J."/>
            <person name="Catarino B."/>
            <person name="Chen F."/>
            <person name="Chiyoda S."/>
            <person name="Chovatia M."/>
            <person name="Davies K.M."/>
            <person name="Delmans M."/>
            <person name="Demura T."/>
            <person name="Dierschke T."/>
            <person name="Dolan L."/>
            <person name="Dorantes-Acosta A.E."/>
            <person name="Eklund D.M."/>
            <person name="Florent S.N."/>
            <person name="Flores-Sandoval E."/>
            <person name="Fujiyama A."/>
            <person name="Fukuzawa H."/>
            <person name="Galik B."/>
            <person name="Grimanelli D."/>
            <person name="Grimwood J."/>
            <person name="Grossniklaus U."/>
            <person name="Hamada T."/>
            <person name="Haseloff J."/>
            <person name="Hetherington A.J."/>
            <person name="Higo A."/>
            <person name="Hirakawa Y."/>
            <person name="Hundley H.N."/>
            <person name="Ikeda Y."/>
            <person name="Inoue K."/>
            <person name="Inoue S.I."/>
            <person name="Ishida S."/>
            <person name="Jia Q."/>
            <person name="Kakita M."/>
            <person name="Kanazawa T."/>
            <person name="Kawai Y."/>
            <person name="Kawashima T."/>
            <person name="Kennedy M."/>
            <person name="Kinose K."/>
            <person name="Kinoshita T."/>
            <person name="Kohara Y."/>
            <person name="Koide E."/>
            <person name="Komatsu K."/>
            <person name="Kopischke S."/>
            <person name="Kubo M."/>
            <person name="Kyozuka J."/>
            <person name="Lagercrantz U."/>
            <person name="Lin S.S."/>
            <person name="Lindquist E."/>
            <person name="Lipzen A.M."/>
            <person name="Lu C.W."/>
            <person name="De Luna E."/>
            <person name="Martienssen R.A."/>
            <person name="Minamino N."/>
            <person name="Mizutani M."/>
            <person name="Mizutani M."/>
            <person name="Mochizuki N."/>
            <person name="Monte I."/>
            <person name="Mosher R."/>
            <person name="Nagasaki H."/>
            <person name="Nakagami H."/>
            <person name="Naramoto S."/>
            <person name="Nishitani K."/>
            <person name="Ohtani M."/>
            <person name="Okamoto T."/>
            <person name="Okumura M."/>
            <person name="Phillips J."/>
            <person name="Pollak B."/>
            <person name="Reinders A."/>
            <person name="Rovekamp M."/>
            <person name="Sano R."/>
            <person name="Sawa S."/>
            <person name="Schmid M.W."/>
            <person name="Shirakawa M."/>
            <person name="Solano R."/>
            <person name="Spunde A."/>
            <person name="Suetsugu N."/>
            <person name="Sugano S."/>
            <person name="Sugiyama A."/>
            <person name="Sun R."/>
            <person name="Suzuki Y."/>
            <person name="Takenaka M."/>
            <person name="Takezawa D."/>
            <person name="Tomogane H."/>
            <person name="Tsuzuki M."/>
            <person name="Ueda T."/>
            <person name="Umeda M."/>
            <person name="Ward J.M."/>
            <person name="Watanabe Y."/>
            <person name="Yazaki K."/>
            <person name="Yokoyama R."/>
            <person name="Yoshitake Y."/>
            <person name="Yotsui I."/>
            <person name="Zachgo S."/>
            <person name="Schmutz J."/>
        </authorList>
    </citation>
    <scope>NUCLEOTIDE SEQUENCE [LARGE SCALE GENOMIC DNA]</scope>
    <source>
        <strain evidence="3">Tak-1</strain>
    </source>
</reference>
<dbReference type="EMBL" id="KZ774391">
    <property type="protein sequence ID" value="PTQ26377.1"/>
    <property type="molecule type" value="Genomic_DNA"/>
</dbReference>
<feature type="compositionally biased region" description="Basic residues" evidence="1">
    <location>
        <begin position="115"/>
        <end position="125"/>
    </location>
</feature>
<dbReference type="Proteomes" id="UP000244005">
    <property type="component" value="Unassembled WGS sequence"/>
</dbReference>
<protein>
    <submittedName>
        <fullName evidence="2">Uncharacterized protein</fullName>
    </submittedName>
</protein>
<evidence type="ECO:0000256" key="1">
    <source>
        <dbReference type="SAM" id="MobiDB-lite"/>
    </source>
</evidence>
<feature type="region of interest" description="Disordered" evidence="1">
    <location>
        <begin position="1"/>
        <end position="250"/>
    </location>
</feature>
<feature type="compositionally biased region" description="Basic residues" evidence="1">
    <location>
        <begin position="69"/>
        <end position="99"/>
    </location>
</feature>